<evidence type="ECO:0000313" key="1">
    <source>
        <dbReference type="EMBL" id="ABN61455.1"/>
    </source>
</evidence>
<dbReference type="InterPro" id="IPR016379">
    <property type="entry name" value="T3SS_Ca_resp_chp_LcrH/SycD_sub"/>
</dbReference>
<dbReference type="Gene3D" id="1.25.40.10">
    <property type="entry name" value="Tetratricopeptide repeat domain"/>
    <property type="match status" value="1"/>
</dbReference>
<dbReference type="Proteomes" id="UP000001557">
    <property type="component" value="Chromosome"/>
</dbReference>
<dbReference type="PIRSF" id="PIRSF003165">
    <property type="entry name" value="Chaperone_SicA"/>
    <property type="match status" value="1"/>
</dbReference>
<dbReference type="InterPro" id="IPR011990">
    <property type="entry name" value="TPR-like_helical_dom_sf"/>
</dbReference>
<dbReference type="KEGG" id="sbl:Sbal_1951"/>
<dbReference type="PRINTS" id="PR01595">
    <property type="entry name" value="SYCDCHAPRONE"/>
</dbReference>
<dbReference type="HOGENOM" id="CLU_093829_3_1_6"/>
<dbReference type="InterPro" id="IPR005415">
    <property type="entry name" value="T3SS_Ca_resp_chp_LcrH/SycD"/>
</dbReference>
<keyword evidence="2" id="KW-1185">Reference proteome</keyword>
<dbReference type="SUPFAM" id="SSF48452">
    <property type="entry name" value="TPR-like"/>
    <property type="match status" value="1"/>
</dbReference>
<accession>A3D3Z2</accession>
<organism evidence="1 2">
    <name type="scientific">Shewanella baltica (strain OS155 / ATCC BAA-1091)</name>
    <dbReference type="NCBI Taxonomy" id="325240"/>
    <lineage>
        <taxon>Bacteria</taxon>
        <taxon>Pseudomonadati</taxon>
        <taxon>Pseudomonadota</taxon>
        <taxon>Gammaproteobacteria</taxon>
        <taxon>Alteromonadales</taxon>
        <taxon>Shewanellaceae</taxon>
        <taxon>Shewanella</taxon>
    </lineage>
</organism>
<dbReference type="EMBL" id="CP000563">
    <property type="protein sequence ID" value="ABN61455.1"/>
    <property type="molecule type" value="Genomic_DNA"/>
</dbReference>
<sequence length="163" mass="18575">MSAKESVMKQQEFEVLEHFLQRGGSLRMLADVEQSDLNVLYQYALQLMACRDQQGAKRIFYLLMRIDQWNYDYCFSLGICCQQLHEHEEAIFCLGRAGMIKVDNPLPAYHAGLSYLALGNHDYAKRSFNASLRWCEGHPESTGIAARAQRGLATLAKENSHVN</sequence>
<dbReference type="NCBIfam" id="TIGR02552">
    <property type="entry name" value="LcrH_SycD"/>
    <property type="match status" value="1"/>
</dbReference>
<dbReference type="AlphaFoldDB" id="A3D3Z2"/>
<gene>
    <name evidence="1" type="ordered locus">Sbal_1951</name>
</gene>
<name>A3D3Z2_SHEB5</name>
<protein>
    <submittedName>
        <fullName evidence="1">Type III secretion low calcium response chaperone LcrH/SycD</fullName>
    </submittedName>
</protein>
<proteinExistence type="predicted"/>
<dbReference type="STRING" id="325240.Sbal_1951"/>
<evidence type="ECO:0000313" key="2">
    <source>
        <dbReference type="Proteomes" id="UP000001557"/>
    </source>
</evidence>
<reference evidence="1 2" key="1">
    <citation type="submission" date="2007-02" db="EMBL/GenBank/DDBJ databases">
        <title>Complete sequence of chromosome of Shewanella baltica OS155.</title>
        <authorList>
            <consortium name="US DOE Joint Genome Institute"/>
            <person name="Copeland A."/>
            <person name="Lucas S."/>
            <person name="Lapidus A."/>
            <person name="Barry K."/>
            <person name="Detter J.C."/>
            <person name="Glavina del Rio T."/>
            <person name="Hammon N."/>
            <person name="Israni S."/>
            <person name="Dalin E."/>
            <person name="Tice H."/>
            <person name="Pitluck S."/>
            <person name="Sims D.R."/>
            <person name="Brettin T."/>
            <person name="Bruce D."/>
            <person name="Han C."/>
            <person name="Tapia R."/>
            <person name="Brainard J."/>
            <person name="Schmutz J."/>
            <person name="Larimer F."/>
            <person name="Land M."/>
            <person name="Hauser L."/>
            <person name="Kyrpides N."/>
            <person name="Mikhailova N."/>
            <person name="Brettar I."/>
            <person name="Klappenbach J."/>
            <person name="Konstantinidis K."/>
            <person name="Rodrigues J."/>
            <person name="Tiedje J."/>
            <person name="Richardson P."/>
        </authorList>
    </citation>
    <scope>NUCLEOTIDE SEQUENCE [LARGE SCALE GENOMIC DNA]</scope>
    <source>
        <strain evidence="2">OS155 / ATCC BAA-1091</strain>
    </source>
</reference>